<name>A0AAW0W9G1_CHEQU</name>
<protein>
    <recommendedName>
        <fullName evidence="12">FYVE and coiled-coil domain-containing protein 1</fullName>
    </recommendedName>
</protein>
<feature type="domain" description="FYVE-type" evidence="7">
    <location>
        <begin position="1298"/>
        <end position="1356"/>
    </location>
</feature>
<keyword evidence="11" id="KW-1185">Reference proteome</keyword>
<evidence type="ECO:0000259" key="8">
    <source>
        <dbReference type="PROSITE" id="PS50826"/>
    </source>
</evidence>
<comment type="caution">
    <text evidence="10">The sequence shown here is derived from an EMBL/GenBank/DDBJ whole genome shotgun (WGS) entry which is preliminary data.</text>
</comment>
<dbReference type="Pfam" id="PF02759">
    <property type="entry name" value="RUN"/>
    <property type="match status" value="1"/>
</dbReference>
<evidence type="ECO:0000259" key="7">
    <source>
        <dbReference type="PROSITE" id="PS50178"/>
    </source>
</evidence>
<dbReference type="PANTHER" id="PTHR46753:SF2">
    <property type="entry name" value="FYVE AND COILED-COIL DOMAIN-CONTAINING PROTEIN 1"/>
    <property type="match status" value="1"/>
</dbReference>
<dbReference type="InterPro" id="IPR011011">
    <property type="entry name" value="Znf_FYVE_PHD"/>
</dbReference>
<sequence length="1592" mass="178281">MAMNRKPVGINFEKILQSLLSDVQDMRVDFEENGLPISDDNKHLHQFCDRLEFILMFGLRERSSVLGARKDLWQYFCKCLAERRNIHDGLKIVKANTELKTAVGRGRCFMRYCLVHQCLGDVIQQCVDNQTVTRQFYQEGALLLNAKLYPTLLNCLYNLCDVPFDLSATGHDLDVTWPTFARHGGGGTWRPPTRAVSLSSLSSFTSQLSEIASSSSQLANLRCMAPVGEGSLSPSFPESPRHESGEVSMEANLEVTSLQERLALLEGDNATLRASCASLQNKLDEAQQDSGVASPHTESDSAKCHTPEVCLQCEQLSEELHLSRSKCTELQCLHDLLENQVTQLHTQVDSLQAQEKHLKNEITHLEKTLKETLTAGERLSTGVHELLKETSSSAVPTVNLVTVKPEQCAALVSSSVISQPDTDSSLSPQQVIDQCQHKLENLEKENEILREQCRAAEMEKTALRTNIHKVSANWFERKTRVSDSDTDSHNSGDGVDTLQDSSSSREEVGIQVPESIPDPHLIIKKLEDIPKLLAEISFAAGKLELTERMCCELRRRVRDYETVIDDQEIIIHGLKDQLDTYFNDNQKMSQQLSALTKLFEDLELIEKTRVNAVAPPDNNTTTFSNLPSAEDFKVMSNSVSKTYIKLRELIFEKKSLVTEIERLKVLNVELQRRVAQQETRLVNVSDALHTTWLLVSDMKEQHAQLHSSESILRYELKEKRELLHRLRNELECSREQWHKIRQMNSESEEAWNTLREELNERRRIAERVAEAKGGEYPAIEEEGAAAITHTYGEFEPPVDLLLDMAIEYGVVDADDDTSTSIVAAMAGEDMHATRLQNLEEQCSYLYQKLMASTARSLTLASRLSALHQHYGSSDDEDDDDDNDDEDYENDEEENYQINHMESEALSPEPESFDTAYVSEADTGSAPGTLSEEETTAPVSADEAFSPTEELPEAEGDLSKRLINFLPRKIEILHRDNKKLEERCTLLLEEKNRSEAQLTEALEAEKRLRQQMEEKLEHLGKCVDELKLERNGKISEAEENLRQKVISLSQQEKEYENLQEEVEILKDKYEDRGKLLHIASERVTELEKALHGSEAVTKDTLSQLSQANAQIKELQELHNKLNSEYEQLKGEVVTLQQQVADLRFQVSSKDMEREVAVKESLEKHEALTAAAAEISEQELRISELEQQAASHKQLLLSQERKHTSQVNELTQNLAERDTQCSDLSERLHQTEATLVLTQQNLCETQKELNTTSEASVQLSDDNAQLREKIIQLLREKDALWKANVRLEGAAGCGRAWMDNSSAQKCLECGVTFSLTRRRHHCRTCGRIFCTGCSDNWILTPASSRRVRVCDDCFSIQAELATIIASPASQSFSSTQETLASSPLENGTSVASATGSSHPLPIGSRDPDDDEYAVISDDEIHTSQLSSSSSSGSPSSSNDMITETRATKDILTPESLSTSPPTNAEVWVGAGTRVLVPIDLPAGFTLHWNFVSEPKSVSFAVLHQPQASSQPTIEAEAAAATASQQRVLIPTTRVASTQGAAVKGRLLTKQPGVYTLVFDNSFSRFTAKKVTYSLRLENQESLEEGPQPQSSSQT</sequence>
<dbReference type="Gene3D" id="3.30.40.10">
    <property type="entry name" value="Zinc/RING finger domain, C3HC4 (zinc finger)"/>
    <property type="match status" value="1"/>
</dbReference>
<feature type="coiled-coil region" evidence="5">
    <location>
        <begin position="432"/>
        <end position="466"/>
    </location>
</feature>
<dbReference type="GO" id="GO:0072383">
    <property type="term" value="P:plus-end-directed vesicle transport along microtubule"/>
    <property type="evidence" value="ECO:0007669"/>
    <property type="project" value="TreeGrafter"/>
</dbReference>
<dbReference type="SMART" id="SM00064">
    <property type="entry name" value="FYVE"/>
    <property type="match status" value="1"/>
</dbReference>
<dbReference type="PANTHER" id="PTHR46753">
    <property type="entry name" value="FYVE AND COILED-COIL DOMAIN-CONTAINING PROTEIN 1"/>
    <property type="match status" value="1"/>
</dbReference>
<keyword evidence="1" id="KW-0479">Metal-binding</keyword>
<feature type="coiled-coil region" evidence="5">
    <location>
        <begin position="653"/>
        <end position="687"/>
    </location>
</feature>
<dbReference type="InterPro" id="IPR004012">
    <property type="entry name" value="Run_dom"/>
</dbReference>
<keyword evidence="2 4" id="KW-0863">Zinc-finger</keyword>
<evidence type="ECO:0000256" key="3">
    <source>
        <dbReference type="ARBA" id="ARBA00022833"/>
    </source>
</evidence>
<dbReference type="InterPro" id="IPR000306">
    <property type="entry name" value="Znf_FYVE"/>
</dbReference>
<organism evidence="10 11">
    <name type="scientific">Cherax quadricarinatus</name>
    <name type="common">Australian red claw crayfish</name>
    <dbReference type="NCBI Taxonomy" id="27406"/>
    <lineage>
        <taxon>Eukaryota</taxon>
        <taxon>Metazoa</taxon>
        <taxon>Ecdysozoa</taxon>
        <taxon>Arthropoda</taxon>
        <taxon>Crustacea</taxon>
        <taxon>Multicrustacea</taxon>
        <taxon>Malacostraca</taxon>
        <taxon>Eumalacostraca</taxon>
        <taxon>Eucarida</taxon>
        <taxon>Decapoda</taxon>
        <taxon>Pleocyemata</taxon>
        <taxon>Astacidea</taxon>
        <taxon>Parastacoidea</taxon>
        <taxon>Parastacidae</taxon>
        <taxon>Cherax</taxon>
    </lineage>
</organism>
<evidence type="ECO:0000313" key="11">
    <source>
        <dbReference type="Proteomes" id="UP001445076"/>
    </source>
</evidence>
<dbReference type="Pfam" id="PF01363">
    <property type="entry name" value="FYVE"/>
    <property type="match status" value="1"/>
</dbReference>
<dbReference type="Gene3D" id="1.20.58.900">
    <property type="match status" value="1"/>
</dbReference>
<dbReference type="GO" id="GO:0005770">
    <property type="term" value="C:late endosome"/>
    <property type="evidence" value="ECO:0007669"/>
    <property type="project" value="TreeGrafter"/>
</dbReference>
<dbReference type="GO" id="GO:1901098">
    <property type="term" value="P:positive regulation of autophagosome maturation"/>
    <property type="evidence" value="ECO:0007669"/>
    <property type="project" value="TreeGrafter"/>
</dbReference>
<feature type="coiled-coil region" evidence="5">
    <location>
        <begin position="334"/>
        <end position="368"/>
    </location>
</feature>
<feature type="region of interest" description="Disordered" evidence="6">
    <location>
        <begin position="920"/>
        <end position="954"/>
    </location>
</feature>
<gene>
    <name evidence="10" type="ORF">OTU49_009746</name>
</gene>
<dbReference type="SUPFAM" id="SSF140741">
    <property type="entry name" value="RUN domain-like"/>
    <property type="match status" value="1"/>
</dbReference>
<dbReference type="InterPro" id="IPR009038">
    <property type="entry name" value="GOLD_dom"/>
</dbReference>
<feature type="compositionally biased region" description="Basic and acidic residues" evidence="6">
    <location>
        <begin position="479"/>
        <end position="490"/>
    </location>
</feature>
<dbReference type="SUPFAM" id="SSF101576">
    <property type="entry name" value="Supernatant protein factor (SPF), C-terminal domain"/>
    <property type="match status" value="1"/>
</dbReference>
<feature type="region of interest" description="Disordered" evidence="6">
    <location>
        <begin position="1374"/>
        <end position="1438"/>
    </location>
</feature>
<dbReference type="EMBL" id="JARKIK010000076">
    <property type="protein sequence ID" value="KAK8727198.1"/>
    <property type="molecule type" value="Genomic_DNA"/>
</dbReference>
<dbReference type="InterPro" id="IPR017455">
    <property type="entry name" value="Znf_FYVE-rel"/>
</dbReference>
<evidence type="ECO:0000313" key="10">
    <source>
        <dbReference type="EMBL" id="KAK8727198.1"/>
    </source>
</evidence>
<evidence type="ECO:0000256" key="6">
    <source>
        <dbReference type="SAM" id="MobiDB-lite"/>
    </source>
</evidence>
<dbReference type="SUPFAM" id="SSF57903">
    <property type="entry name" value="FYVE/PHD zinc finger"/>
    <property type="match status" value="1"/>
</dbReference>
<reference evidence="10 11" key="1">
    <citation type="journal article" date="2024" name="BMC Genomics">
        <title>Genome assembly of redclaw crayfish (Cherax quadricarinatus) provides insights into its immune adaptation and hypoxia tolerance.</title>
        <authorList>
            <person name="Liu Z."/>
            <person name="Zheng J."/>
            <person name="Li H."/>
            <person name="Fang K."/>
            <person name="Wang S."/>
            <person name="He J."/>
            <person name="Zhou D."/>
            <person name="Weng S."/>
            <person name="Chi M."/>
            <person name="Gu Z."/>
            <person name="He J."/>
            <person name="Li F."/>
            <person name="Wang M."/>
        </authorList>
    </citation>
    <scope>NUCLEOTIDE SEQUENCE [LARGE SCALE GENOMIC DNA]</scope>
    <source>
        <strain evidence="10">ZL_2023a</strain>
    </source>
</reference>
<dbReference type="Gene3D" id="2.60.120.680">
    <property type="entry name" value="GOLD domain"/>
    <property type="match status" value="1"/>
</dbReference>
<dbReference type="PROSITE" id="PS50866">
    <property type="entry name" value="GOLD"/>
    <property type="match status" value="1"/>
</dbReference>
<evidence type="ECO:0000256" key="5">
    <source>
        <dbReference type="SAM" id="Coils"/>
    </source>
</evidence>
<dbReference type="CDD" id="cd15730">
    <property type="entry name" value="FYVE_EEA1"/>
    <property type="match status" value="1"/>
</dbReference>
<accession>A0AAW0W9G1</accession>
<keyword evidence="5" id="KW-0175">Coiled coil</keyword>
<dbReference type="InterPro" id="IPR013083">
    <property type="entry name" value="Znf_RING/FYVE/PHD"/>
</dbReference>
<dbReference type="GO" id="GO:0005776">
    <property type="term" value="C:autophagosome"/>
    <property type="evidence" value="ECO:0007669"/>
    <property type="project" value="TreeGrafter"/>
</dbReference>
<feature type="compositionally biased region" description="Polar residues" evidence="6">
    <location>
        <begin position="1374"/>
        <end position="1395"/>
    </location>
</feature>
<feature type="coiled-coil region" evidence="5">
    <location>
        <begin position="262"/>
        <end position="289"/>
    </location>
</feature>
<evidence type="ECO:0008006" key="12">
    <source>
        <dbReference type="Google" id="ProtNLM"/>
    </source>
</evidence>
<feature type="domain" description="GOLD" evidence="9">
    <location>
        <begin position="1451"/>
        <end position="1574"/>
    </location>
</feature>
<evidence type="ECO:0000256" key="1">
    <source>
        <dbReference type="ARBA" id="ARBA00022723"/>
    </source>
</evidence>
<dbReference type="GO" id="GO:0008270">
    <property type="term" value="F:zinc ion binding"/>
    <property type="evidence" value="ECO:0007669"/>
    <property type="project" value="UniProtKB-KW"/>
</dbReference>
<dbReference type="PROSITE" id="PS50178">
    <property type="entry name" value="ZF_FYVE"/>
    <property type="match status" value="1"/>
</dbReference>
<feature type="compositionally biased region" description="Acidic residues" evidence="6">
    <location>
        <begin position="873"/>
        <end position="894"/>
    </location>
</feature>
<dbReference type="InterPro" id="IPR036598">
    <property type="entry name" value="GOLD_dom_sf"/>
</dbReference>
<feature type="compositionally biased region" description="Low complexity" evidence="6">
    <location>
        <begin position="1421"/>
        <end position="1435"/>
    </location>
</feature>
<proteinExistence type="predicted"/>
<keyword evidence="3" id="KW-0862">Zinc</keyword>
<dbReference type="Proteomes" id="UP001445076">
    <property type="component" value="Unassembled WGS sequence"/>
</dbReference>
<evidence type="ECO:0000256" key="4">
    <source>
        <dbReference type="PROSITE-ProRule" id="PRU00091"/>
    </source>
</evidence>
<dbReference type="InterPro" id="IPR037213">
    <property type="entry name" value="Run_dom_sf"/>
</dbReference>
<dbReference type="PROSITE" id="PS50826">
    <property type="entry name" value="RUN"/>
    <property type="match status" value="1"/>
</dbReference>
<evidence type="ECO:0000259" key="9">
    <source>
        <dbReference type="PROSITE" id="PS50866"/>
    </source>
</evidence>
<evidence type="ECO:0000256" key="2">
    <source>
        <dbReference type="ARBA" id="ARBA00022771"/>
    </source>
</evidence>
<feature type="domain" description="RUN" evidence="8">
    <location>
        <begin position="38"/>
        <end position="171"/>
    </location>
</feature>
<feature type="region of interest" description="Disordered" evidence="6">
    <location>
        <begin position="479"/>
        <end position="511"/>
    </location>
</feature>
<feature type="region of interest" description="Disordered" evidence="6">
    <location>
        <begin position="869"/>
        <end position="895"/>
    </location>
</feature>
<feature type="coiled-coil region" evidence="5">
    <location>
        <begin position="969"/>
        <end position="1225"/>
    </location>
</feature>
<dbReference type="GO" id="GO:0005764">
    <property type="term" value="C:lysosome"/>
    <property type="evidence" value="ECO:0007669"/>
    <property type="project" value="TreeGrafter"/>
</dbReference>